<dbReference type="AlphaFoldDB" id="A0A9Q0KTS7"/>
<gene>
    <name evidence="2" type="ORF">NE237_001686</name>
</gene>
<dbReference type="EMBL" id="JAMYWD010000003">
    <property type="protein sequence ID" value="KAJ4976580.1"/>
    <property type="molecule type" value="Genomic_DNA"/>
</dbReference>
<keyword evidence="3" id="KW-1185">Reference proteome</keyword>
<proteinExistence type="predicted"/>
<dbReference type="Proteomes" id="UP001141806">
    <property type="component" value="Unassembled WGS sequence"/>
</dbReference>
<accession>A0A9Q0KTS7</accession>
<feature type="compositionally biased region" description="Polar residues" evidence="1">
    <location>
        <begin position="27"/>
        <end position="36"/>
    </location>
</feature>
<evidence type="ECO:0000313" key="3">
    <source>
        <dbReference type="Proteomes" id="UP001141806"/>
    </source>
</evidence>
<reference evidence="2" key="1">
    <citation type="journal article" date="2023" name="Plant J.">
        <title>The genome of the king protea, Protea cynaroides.</title>
        <authorList>
            <person name="Chang J."/>
            <person name="Duong T.A."/>
            <person name="Schoeman C."/>
            <person name="Ma X."/>
            <person name="Roodt D."/>
            <person name="Barker N."/>
            <person name="Li Z."/>
            <person name="Van de Peer Y."/>
            <person name="Mizrachi E."/>
        </authorList>
    </citation>
    <scope>NUCLEOTIDE SEQUENCE</scope>
    <source>
        <tissue evidence="2">Young leaves</tissue>
    </source>
</reference>
<evidence type="ECO:0000256" key="1">
    <source>
        <dbReference type="SAM" id="MobiDB-lite"/>
    </source>
</evidence>
<feature type="region of interest" description="Disordered" evidence="1">
    <location>
        <begin position="1"/>
        <end position="62"/>
    </location>
</feature>
<organism evidence="2 3">
    <name type="scientific">Protea cynaroides</name>
    <dbReference type="NCBI Taxonomy" id="273540"/>
    <lineage>
        <taxon>Eukaryota</taxon>
        <taxon>Viridiplantae</taxon>
        <taxon>Streptophyta</taxon>
        <taxon>Embryophyta</taxon>
        <taxon>Tracheophyta</taxon>
        <taxon>Spermatophyta</taxon>
        <taxon>Magnoliopsida</taxon>
        <taxon>Proteales</taxon>
        <taxon>Proteaceae</taxon>
        <taxon>Protea</taxon>
    </lineage>
</organism>
<feature type="compositionally biased region" description="Polar residues" evidence="1">
    <location>
        <begin position="8"/>
        <end position="21"/>
    </location>
</feature>
<protein>
    <submittedName>
        <fullName evidence="2">Uncharacterized protein</fullName>
    </submittedName>
</protein>
<comment type="caution">
    <text evidence="2">The sequence shown here is derived from an EMBL/GenBank/DDBJ whole genome shotgun (WGS) entry which is preliminary data.</text>
</comment>
<name>A0A9Q0KTS7_9MAGN</name>
<evidence type="ECO:0000313" key="2">
    <source>
        <dbReference type="EMBL" id="KAJ4976580.1"/>
    </source>
</evidence>
<dbReference type="OrthoDB" id="435038at2759"/>
<sequence>MGRPPPSSVQRPTRPNLSSLQIPAWSSEDSLPSSTVLDIPSISSPSSTKPGLPPRPSSAKFKPSIRNLLPQWSFKTKILSQEGEKTVLISDAPPSQGSLDKPSTSRSFSLTKVFFSSSSRMLRKSFNAS</sequence>